<dbReference type="SUPFAM" id="SSF56935">
    <property type="entry name" value="Porins"/>
    <property type="match status" value="1"/>
</dbReference>
<dbReference type="NCBIfam" id="TIGR04056">
    <property type="entry name" value="OMP_RagA_SusC"/>
    <property type="match status" value="1"/>
</dbReference>
<keyword evidence="1" id="KW-0813">Transport</keyword>
<comment type="subcellular location">
    <subcellularLocation>
        <location evidence="1">Cell outer membrane</location>
        <topology evidence="1">Multi-pass membrane protein</topology>
    </subcellularLocation>
</comment>
<dbReference type="InterPro" id="IPR012910">
    <property type="entry name" value="Plug_dom"/>
</dbReference>
<organism evidence="4 5">
    <name type="scientific">Pedobacter helvus</name>
    <dbReference type="NCBI Taxonomy" id="2563444"/>
    <lineage>
        <taxon>Bacteria</taxon>
        <taxon>Pseudomonadati</taxon>
        <taxon>Bacteroidota</taxon>
        <taxon>Sphingobacteriia</taxon>
        <taxon>Sphingobacteriales</taxon>
        <taxon>Sphingobacteriaceae</taxon>
        <taxon>Pedobacter</taxon>
    </lineage>
</organism>
<dbReference type="PROSITE" id="PS52016">
    <property type="entry name" value="TONB_DEPENDENT_REC_3"/>
    <property type="match status" value="1"/>
</dbReference>
<keyword evidence="5" id="KW-1185">Reference proteome</keyword>
<name>A0ABW9JJK3_9SPHI</name>
<sequence>MRCKFLRAGKMLKSRYFLLLCASYPGFNYASDIGRTYSYESEHTLFAGVAYVTPKILLQKTVVGFVKDEDGLPLPGVEVRNLNTSDVVVTDADGKFQIKAADTDQIQFRLIGFSAITLSSKEVTSVVMKAETSKLNEVVVVGYGAQKKANIVGAVASAKFDETISSRGLSNASSALQGLLPGLAVTQSSGMAGNNAAELLIRGLGTVNNAGPLVIVDGMPDVNMNRVNVNDIESVSVLKDASAAAVYGSRAANGVILITTKSGKRNTKPSISFNNSLSLVSPTGNVNFVNNYAKALTATQVAQSANVAASNFAFKNGTIDQWLALSMIDPKRYPSTNWWDVVLRDGLAQNYNISVNGGSDNSNYYLSLGALDERGIQIENNFKRYNLAFNMDTKIVEKLTSGIRFAGNWSQFKYNYTEGMTANGSSGLDLFSAPAGILPYDPVTGYYGGAMAYNESSQASNMYADYMVRNRNNMDQKQANLSGYLEWKPISGLTANVNYALSYNNRFDWRADMPTQAYNFQTDAWGPRIYVGNNEPIYNTDRENFKTQLNASLGYDKTFGKSHVFSAKVIYSEEFWKDRYLAASRGTRLNPNIFEIDGALNEVQTTGGSSEMEGLRSYIGRLGYTFKDRYILEGTFRADGSSKFLPGDQYGYFPAGAFGWRLSEEEFIKPFFEKIKINSAKFRVSYGSLGNNYGVGRYEQQELLTAGHYFIDGAAVVGLTNKKFINYALTWEKTNIFNVGFDVSMLNNKLLVELDYYDRKTIGMNRSSDLSTHLLGVYIAPRRNIGDMLNQGFEANLTWNDKKGDFRYTVNLNYSTNRNTLLSWSETLQRGSLFVNMPYNFVYAFESMGIAQTWEDVYKATPQGAAPGDILIKDLNGDGRIDANDRKAYPNYQLGRPTSNYALRGSASWKGFDMAILLQGSYGRKEFWMNRVNSSFLGTSAQAVTDEQLNQTWNLDNRGAEYPRLLPSGLGSTSTNNYVSTFWLQDLSYLRLKNVQLGYTFKNNLIQKIGVKKIRGFVSADNLLTFTGFKGLDPEKSTYANDSYPITKTFVFGLNFDF</sequence>
<comment type="similarity">
    <text evidence="1">Belongs to the TonB-dependent receptor family.</text>
</comment>
<accession>A0ABW9JJK3</accession>
<evidence type="ECO:0000256" key="1">
    <source>
        <dbReference type="PROSITE-ProRule" id="PRU01360"/>
    </source>
</evidence>
<dbReference type="RefSeq" id="WP_138731162.1">
    <property type="nucleotide sequence ID" value="NZ_SRMP02000027.1"/>
</dbReference>
<keyword evidence="2" id="KW-0732">Signal</keyword>
<dbReference type="Gene3D" id="2.170.130.10">
    <property type="entry name" value="TonB-dependent receptor, plug domain"/>
    <property type="match status" value="1"/>
</dbReference>
<dbReference type="Proteomes" id="UP001517367">
    <property type="component" value="Unassembled WGS sequence"/>
</dbReference>
<evidence type="ECO:0000256" key="2">
    <source>
        <dbReference type="SAM" id="SignalP"/>
    </source>
</evidence>
<dbReference type="SUPFAM" id="SSF49464">
    <property type="entry name" value="Carboxypeptidase regulatory domain-like"/>
    <property type="match status" value="1"/>
</dbReference>
<feature type="signal peptide" evidence="2">
    <location>
        <begin position="1"/>
        <end position="30"/>
    </location>
</feature>
<dbReference type="InterPro" id="IPR037066">
    <property type="entry name" value="Plug_dom_sf"/>
</dbReference>
<dbReference type="EMBL" id="SRMP02000027">
    <property type="protein sequence ID" value="MFN0292584.1"/>
    <property type="molecule type" value="Genomic_DNA"/>
</dbReference>
<keyword evidence="1" id="KW-1134">Transmembrane beta strand</keyword>
<protein>
    <submittedName>
        <fullName evidence="4">SusC/RagA family TonB-linked outer membrane protein</fullName>
    </submittedName>
</protein>
<dbReference type="Pfam" id="PF13715">
    <property type="entry name" value="CarbopepD_reg_2"/>
    <property type="match status" value="1"/>
</dbReference>
<reference evidence="4 5" key="1">
    <citation type="submission" date="2024-12" db="EMBL/GenBank/DDBJ databases">
        <authorList>
            <person name="Hu S."/>
        </authorList>
    </citation>
    <scope>NUCLEOTIDE SEQUENCE [LARGE SCALE GENOMIC DNA]</scope>
    <source>
        <strain evidence="4 5">P-25</strain>
    </source>
</reference>
<dbReference type="Pfam" id="PF07715">
    <property type="entry name" value="Plug"/>
    <property type="match status" value="1"/>
</dbReference>
<proteinExistence type="inferred from homology"/>
<keyword evidence="1" id="KW-0472">Membrane</keyword>
<dbReference type="InterPro" id="IPR023997">
    <property type="entry name" value="TonB-dep_OMP_SusC/RagA_CS"/>
</dbReference>
<dbReference type="InterPro" id="IPR008969">
    <property type="entry name" value="CarboxyPept-like_regulatory"/>
</dbReference>
<dbReference type="NCBIfam" id="TIGR04057">
    <property type="entry name" value="SusC_RagA_signa"/>
    <property type="match status" value="1"/>
</dbReference>
<gene>
    <name evidence="4" type="ORF">E5L68_014360</name>
</gene>
<keyword evidence="1" id="KW-0998">Cell outer membrane</keyword>
<evidence type="ECO:0000313" key="4">
    <source>
        <dbReference type="EMBL" id="MFN0292584.1"/>
    </source>
</evidence>
<keyword evidence="1" id="KW-0812">Transmembrane</keyword>
<evidence type="ECO:0000259" key="3">
    <source>
        <dbReference type="Pfam" id="PF07715"/>
    </source>
</evidence>
<dbReference type="InterPro" id="IPR023996">
    <property type="entry name" value="TonB-dep_OMP_SusC/RagA"/>
</dbReference>
<feature type="chain" id="PRO_5046049415" evidence="2">
    <location>
        <begin position="31"/>
        <end position="1058"/>
    </location>
</feature>
<dbReference type="InterPro" id="IPR039426">
    <property type="entry name" value="TonB-dep_rcpt-like"/>
</dbReference>
<feature type="domain" description="TonB-dependent receptor plug" evidence="3">
    <location>
        <begin position="161"/>
        <end position="255"/>
    </location>
</feature>
<comment type="caution">
    <text evidence="4">The sequence shown here is derived from an EMBL/GenBank/DDBJ whole genome shotgun (WGS) entry which is preliminary data.</text>
</comment>
<evidence type="ECO:0000313" key="5">
    <source>
        <dbReference type="Proteomes" id="UP001517367"/>
    </source>
</evidence>